<dbReference type="AlphaFoldDB" id="A0AAV8X348"/>
<comment type="similarity">
    <text evidence="3">Belongs to the HARBI1 family.</text>
</comment>
<dbReference type="InterPro" id="IPR045249">
    <property type="entry name" value="HARBI1-like"/>
</dbReference>
<comment type="subcellular location">
    <subcellularLocation>
        <location evidence="2">Nucleus</location>
    </subcellularLocation>
</comment>
<evidence type="ECO:0000259" key="9">
    <source>
        <dbReference type="Pfam" id="PF13359"/>
    </source>
</evidence>
<dbReference type="Pfam" id="PF13359">
    <property type="entry name" value="DDE_Tnp_4"/>
    <property type="match status" value="1"/>
</dbReference>
<dbReference type="EMBL" id="JANEYF010003925">
    <property type="protein sequence ID" value="KAJ8933073.1"/>
    <property type="molecule type" value="Genomic_DNA"/>
</dbReference>
<feature type="compositionally biased region" description="Polar residues" evidence="8">
    <location>
        <begin position="443"/>
        <end position="456"/>
    </location>
</feature>
<evidence type="ECO:0000313" key="11">
    <source>
        <dbReference type="Proteomes" id="UP001162156"/>
    </source>
</evidence>
<evidence type="ECO:0000256" key="5">
    <source>
        <dbReference type="ARBA" id="ARBA00022723"/>
    </source>
</evidence>
<dbReference type="GO" id="GO:0004518">
    <property type="term" value="F:nuclease activity"/>
    <property type="evidence" value="ECO:0007669"/>
    <property type="project" value="UniProtKB-KW"/>
</dbReference>
<keyword evidence="5" id="KW-0479">Metal-binding</keyword>
<dbReference type="PANTHER" id="PTHR22930">
    <property type="match status" value="1"/>
</dbReference>
<evidence type="ECO:0000313" key="10">
    <source>
        <dbReference type="EMBL" id="KAJ8933073.1"/>
    </source>
</evidence>
<comment type="cofactor">
    <cofactor evidence="1">
        <name>a divalent metal cation</name>
        <dbReference type="ChEBI" id="CHEBI:60240"/>
    </cofactor>
</comment>
<reference evidence="10" key="1">
    <citation type="journal article" date="2023" name="Insect Mol. Biol.">
        <title>Genome sequencing provides insights into the evolution of gene families encoding plant cell wall-degrading enzymes in longhorned beetles.</title>
        <authorList>
            <person name="Shin N.R."/>
            <person name="Okamura Y."/>
            <person name="Kirsch R."/>
            <person name="Pauchet Y."/>
        </authorList>
    </citation>
    <scope>NUCLEOTIDE SEQUENCE</scope>
    <source>
        <strain evidence="10">RBIC_L_NR</strain>
    </source>
</reference>
<name>A0AAV8X348_9CUCU</name>
<dbReference type="GO" id="GO:0046872">
    <property type="term" value="F:metal ion binding"/>
    <property type="evidence" value="ECO:0007669"/>
    <property type="project" value="UniProtKB-KW"/>
</dbReference>
<evidence type="ECO:0000256" key="6">
    <source>
        <dbReference type="ARBA" id="ARBA00022801"/>
    </source>
</evidence>
<feature type="domain" description="DDE Tnp4" evidence="9">
    <location>
        <begin position="217"/>
        <end position="299"/>
    </location>
</feature>
<evidence type="ECO:0000256" key="8">
    <source>
        <dbReference type="SAM" id="MobiDB-lite"/>
    </source>
</evidence>
<dbReference type="PANTHER" id="PTHR22930:SF85">
    <property type="entry name" value="GH03217P-RELATED"/>
    <property type="match status" value="1"/>
</dbReference>
<accession>A0AAV8X348</accession>
<evidence type="ECO:0000256" key="2">
    <source>
        <dbReference type="ARBA" id="ARBA00004123"/>
    </source>
</evidence>
<organism evidence="10 11">
    <name type="scientific">Rhamnusium bicolor</name>
    <dbReference type="NCBI Taxonomy" id="1586634"/>
    <lineage>
        <taxon>Eukaryota</taxon>
        <taxon>Metazoa</taxon>
        <taxon>Ecdysozoa</taxon>
        <taxon>Arthropoda</taxon>
        <taxon>Hexapoda</taxon>
        <taxon>Insecta</taxon>
        <taxon>Pterygota</taxon>
        <taxon>Neoptera</taxon>
        <taxon>Endopterygota</taxon>
        <taxon>Coleoptera</taxon>
        <taxon>Polyphaga</taxon>
        <taxon>Cucujiformia</taxon>
        <taxon>Chrysomeloidea</taxon>
        <taxon>Cerambycidae</taxon>
        <taxon>Lepturinae</taxon>
        <taxon>Rhagiini</taxon>
        <taxon>Rhamnusium</taxon>
    </lineage>
</organism>
<keyword evidence="4" id="KW-0540">Nuclease</keyword>
<evidence type="ECO:0000256" key="4">
    <source>
        <dbReference type="ARBA" id="ARBA00022722"/>
    </source>
</evidence>
<keyword evidence="7" id="KW-0539">Nucleus</keyword>
<dbReference type="GO" id="GO:0016787">
    <property type="term" value="F:hydrolase activity"/>
    <property type="evidence" value="ECO:0007669"/>
    <property type="project" value="UniProtKB-KW"/>
</dbReference>
<gene>
    <name evidence="10" type="ORF">NQ314_014227</name>
</gene>
<evidence type="ECO:0000256" key="1">
    <source>
        <dbReference type="ARBA" id="ARBA00001968"/>
    </source>
</evidence>
<protein>
    <recommendedName>
        <fullName evidence="9">DDE Tnp4 domain-containing protein</fullName>
    </recommendedName>
</protein>
<dbReference type="GO" id="GO:0005634">
    <property type="term" value="C:nucleus"/>
    <property type="evidence" value="ECO:0007669"/>
    <property type="project" value="UniProtKB-SubCell"/>
</dbReference>
<evidence type="ECO:0000256" key="7">
    <source>
        <dbReference type="ARBA" id="ARBA00023242"/>
    </source>
</evidence>
<comment type="caution">
    <text evidence="10">The sequence shown here is derived from an EMBL/GenBank/DDBJ whole genome shotgun (WGS) entry which is preliminary data.</text>
</comment>
<keyword evidence="6" id="KW-0378">Hydrolase</keyword>
<dbReference type="InterPro" id="IPR027806">
    <property type="entry name" value="HARBI1_dom"/>
</dbReference>
<sequence>MEDHLWIFSHLLEEDSSDDDDDDEELLQDLCWLVGCVGRTNINRKYSFVQEIVNSFSDEEFKRNFRLTREAFNWVQSQIKDKLDTNSKYKANIPSEKQLLAAIWIFKSIAGRFNISKSSLHISFQRVVKALNNVAPQIIKWPNADDREEIQQQFYSSGQIPGCVGAIDGTYIPIKAPTKNPEVYINRKCFYGITLQAICDYNRKFIDIFWIGLDFFSENQFIIGDKAYPLCMYCITPYIDRGNLQAHHLHFNKRHAQTRQVIERSFALLFGRFRRLKYLDMTKTEFIPQTVQAACVLHNVCLMHQGNFEQYEEEGLQFLNIQNYDHDDNEEALGVEGIAREFREQFSEEDPVFARNYAPGPIWIPAHVKEKTGPLSYTVRTSYGETLRRHSDQLRNRVETDISTPISVRTELGEINREPLTRENTPTAVATTIESEMAPSTPRPVSQKETSVSTRL</sequence>
<dbReference type="Proteomes" id="UP001162156">
    <property type="component" value="Unassembled WGS sequence"/>
</dbReference>
<evidence type="ECO:0000256" key="3">
    <source>
        <dbReference type="ARBA" id="ARBA00006958"/>
    </source>
</evidence>
<proteinExistence type="inferred from homology"/>
<keyword evidence="11" id="KW-1185">Reference proteome</keyword>
<feature type="region of interest" description="Disordered" evidence="8">
    <location>
        <begin position="433"/>
        <end position="456"/>
    </location>
</feature>